<evidence type="ECO:0000313" key="6">
    <source>
        <dbReference type="Proteomes" id="UP000288711"/>
    </source>
</evidence>
<dbReference type="Proteomes" id="UP000288711">
    <property type="component" value="Unassembled WGS sequence"/>
</dbReference>
<feature type="transmembrane region" description="Helical" evidence="2">
    <location>
        <begin position="332"/>
        <end position="353"/>
    </location>
</feature>
<evidence type="ECO:0000313" key="5">
    <source>
        <dbReference type="Proteomes" id="UP000004474"/>
    </source>
</evidence>
<feature type="transmembrane region" description="Helical" evidence="2">
    <location>
        <begin position="44"/>
        <end position="64"/>
    </location>
</feature>
<feature type="transmembrane region" description="Helical" evidence="2">
    <location>
        <begin position="73"/>
        <end position="94"/>
    </location>
</feature>
<keyword evidence="2" id="KW-0472">Membrane</keyword>
<organism evidence="3 5">
    <name type="scientific">Janibacter hoylei PVAS-1</name>
    <dbReference type="NCBI Taxonomy" id="1210046"/>
    <lineage>
        <taxon>Bacteria</taxon>
        <taxon>Bacillati</taxon>
        <taxon>Actinomycetota</taxon>
        <taxon>Actinomycetes</taxon>
        <taxon>Micrococcales</taxon>
        <taxon>Intrasporangiaceae</taxon>
        <taxon>Janibacter</taxon>
    </lineage>
</organism>
<comment type="caution">
    <text evidence="3">The sequence shown here is derived from an EMBL/GenBank/DDBJ whole genome shotgun (WGS) entry which is preliminary data.</text>
</comment>
<sequence length="441" mass="48153">MIPAALTTVACLLVVWLLRNRTVWVLGLIMALYVAIPSQADGLIVPFLHPASYLTLALVGQHLVTRDRSELRLLVRPGVPVIIGLVLVMSLSMLDLLNPWQSDPQWVVSTDLRIFVVPFLLFPLTLIELRRRPASQKTLRRLLLIMALVQVVIAYVQYTSDMEQWVFWRSYYELSYWWTDTFPIPLGTMGHPLQLAAFLAMCIPLLARLKSPITAVIISGVLLYACALSTGRASTALAALGVVFVIVWHGRRWLAAGAAAALAGALGFEFWRSEGAAALRDKVQDDQGSARLRAQALQWAIEHLDEYLWFGYPGGHDLRGTGILRSSLENGYLIAGLAFGLTFSLGLLLLHLYTMLRPIVATRAATPETVATFTVWVGFFASSSFMGYAVDGRSFWLIAAMAWAAAFPLTTSEATLDQGQTDAGADSSVSTGTTPGLSAAG</sequence>
<reference evidence="4 6" key="1">
    <citation type="journal article" date="2009" name="Int. J. Syst. Evol. Microbiol.">
        <title>Janibacter hoylei sp. nov., Bacillus isronensis sp. nov. and Bacillus aryabhattai sp. nov., isolated from cryotubes used for collecting air from the upper atmosphere.</title>
        <authorList>
            <person name="Shivaji S."/>
            <person name="Chaturvedi P."/>
            <person name="Begum Z."/>
            <person name="Pindi P.K."/>
            <person name="Manorama R."/>
            <person name="Padmanaban D.A."/>
            <person name="Shouche Y.S."/>
            <person name="Pawar S."/>
            <person name="Vaishampayan P."/>
            <person name="Dutt C.B."/>
            <person name="Datta G.N."/>
            <person name="Manchanda R.K."/>
            <person name="Rao U.R."/>
            <person name="Bhargava P.M."/>
            <person name="Narlikar J.V."/>
        </authorList>
    </citation>
    <scope>NUCLEOTIDE SEQUENCE [LARGE SCALE GENOMIC DNA]</scope>
    <source>
        <strain evidence="4 6">PVAS-1</strain>
    </source>
</reference>
<dbReference type="OrthoDB" id="4876415at2"/>
<evidence type="ECO:0000313" key="4">
    <source>
        <dbReference type="EMBL" id="RWU84476.1"/>
    </source>
</evidence>
<dbReference type="EMBL" id="PIPF01000004">
    <property type="protein sequence ID" value="RWU84476.1"/>
    <property type="molecule type" value="Genomic_DNA"/>
</dbReference>
<gene>
    <name evidence="3" type="ORF">B277_04794</name>
    <name evidence="4" type="ORF">CWN80_04840</name>
</gene>
<name>K1ERX6_9MICO</name>
<dbReference type="PATRIC" id="fig|1210046.3.peg.930"/>
<evidence type="ECO:0000256" key="2">
    <source>
        <dbReference type="SAM" id="Phobius"/>
    </source>
</evidence>
<reference evidence="3 5" key="2">
    <citation type="journal article" date="2012" name="J. Bacteriol.">
        <title>Genome Sequence of Janibacter hoylei MTCC8307, Isolated from the Stratospheric Air.</title>
        <authorList>
            <person name="Pawar S.P."/>
            <person name="Dhotre D.P."/>
            <person name="Shetty S.A."/>
            <person name="Chowdhury S.P."/>
            <person name="Chaudhari B.L."/>
            <person name="Shouche Y.S."/>
        </authorList>
    </citation>
    <scope>NUCLEOTIDE SEQUENCE [LARGE SCALE GENOMIC DNA]</scope>
    <source>
        <strain evidence="3 5">PVAS-1</strain>
    </source>
</reference>
<evidence type="ECO:0000256" key="1">
    <source>
        <dbReference type="SAM" id="MobiDB-lite"/>
    </source>
</evidence>
<dbReference type="Proteomes" id="UP000004474">
    <property type="component" value="Unassembled WGS sequence"/>
</dbReference>
<feature type="transmembrane region" description="Helical" evidence="2">
    <location>
        <begin position="253"/>
        <end position="271"/>
    </location>
</feature>
<feature type="transmembrane region" description="Helical" evidence="2">
    <location>
        <begin position="221"/>
        <end position="247"/>
    </location>
</feature>
<accession>K1ERX6</accession>
<dbReference type="PANTHER" id="PTHR37422">
    <property type="entry name" value="TEICHURONIC ACID BIOSYNTHESIS PROTEIN TUAE"/>
    <property type="match status" value="1"/>
</dbReference>
<dbReference type="STRING" id="1210046.B277_04794"/>
<keyword evidence="2" id="KW-0812">Transmembrane</keyword>
<dbReference type="eggNOG" id="ENOG5033ZIQ">
    <property type="taxonomic scope" value="Bacteria"/>
</dbReference>
<protein>
    <submittedName>
        <fullName evidence="3">AraC family transcriptional regulator</fullName>
    </submittedName>
</protein>
<dbReference type="RefSeq" id="WP_007925665.1">
    <property type="nucleotide sequence ID" value="NZ_ALWX01000017.1"/>
</dbReference>
<dbReference type="InterPro" id="IPR051533">
    <property type="entry name" value="WaaL-like"/>
</dbReference>
<proteinExistence type="predicted"/>
<reference evidence="4" key="3">
    <citation type="submission" date="2017-11" db="EMBL/GenBank/DDBJ databases">
        <authorList>
            <person name="Seuylemezian A."/>
            <person name="Cooper K."/>
            <person name="Vaishampayan P."/>
        </authorList>
    </citation>
    <scope>NUCLEOTIDE SEQUENCE</scope>
    <source>
        <strain evidence="4">PVAS-1</strain>
    </source>
</reference>
<dbReference type="AlphaFoldDB" id="K1ERX6"/>
<feature type="transmembrane region" description="Helical" evidence="2">
    <location>
        <begin position="191"/>
        <end position="209"/>
    </location>
</feature>
<feature type="region of interest" description="Disordered" evidence="1">
    <location>
        <begin position="419"/>
        <end position="441"/>
    </location>
</feature>
<feature type="transmembrane region" description="Helical" evidence="2">
    <location>
        <begin position="373"/>
        <end position="390"/>
    </location>
</feature>
<dbReference type="PANTHER" id="PTHR37422:SF13">
    <property type="entry name" value="LIPOPOLYSACCHARIDE BIOSYNTHESIS PROTEIN PA4999-RELATED"/>
    <property type="match status" value="1"/>
</dbReference>
<feature type="transmembrane region" description="Helical" evidence="2">
    <location>
        <begin position="139"/>
        <end position="158"/>
    </location>
</feature>
<feature type="transmembrane region" description="Helical" evidence="2">
    <location>
        <begin position="106"/>
        <end position="127"/>
    </location>
</feature>
<dbReference type="EMBL" id="ALWX01000017">
    <property type="protein sequence ID" value="EKA61953.1"/>
    <property type="molecule type" value="Genomic_DNA"/>
</dbReference>
<keyword evidence="2" id="KW-1133">Transmembrane helix</keyword>
<evidence type="ECO:0000313" key="3">
    <source>
        <dbReference type="EMBL" id="EKA61953.1"/>
    </source>
</evidence>
<keyword evidence="6" id="KW-1185">Reference proteome</keyword>